<dbReference type="PANTHER" id="PTHR43205">
    <property type="entry name" value="PROSTAGLANDIN REDUCTASE"/>
    <property type="match status" value="1"/>
</dbReference>
<dbReference type="Gene3D" id="3.90.180.10">
    <property type="entry name" value="Medium-chain alcohol dehydrogenases, catalytic domain"/>
    <property type="match status" value="1"/>
</dbReference>
<evidence type="ECO:0000259" key="2">
    <source>
        <dbReference type="SMART" id="SM00829"/>
    </source>
</evidence>
<dbReference type="GO" id="GO:0016628">
    <property type="term" value="F:oxidoreductase activity, acting on the CH-CH group of donors, NAD or NADP as acceptor"/>
    <property type="evidence" value="ECO:0007669"/>
    <property type="project" value="InterPro"/>
</dbReference>
<dbReference type="Pfam" id="PF00107">
    <property type="entry name" value="ADH_zinc_N"/>
    <property type="match status" value="1"/>
</dbReference>
<accession>A0A9P5PKX6</accession>
<dbReference type="PANTHER" id="PTHR43205:SF19">
    <property type="entry name" value="ENOYL REDUCTASE (ER) DOMAIN-CONTAINING PROTEIN"/>
    <property type="match status" value="1"/>
</dbReference>
<dbReference type="InterPro" id="IPR036291">
    <property type="entry name" value="NAD(P)-bd_dom_sf"/>
</dbReference>
<proteinExistence type="predicted"/>
<evidence type="ECO:0000313" key="3">
    <source>
        <dbReference type="EMBL" id="KAF9065768.1"/>
    </source>
</evidence>
<sequence>MTAAKEIVLANSPEGLPNPKLGESSSTFSLQTIDLPDIKDGQLLVRSNRQFLNPNQETTNAFTAPMQVGDRMKAYGIAKVSQSKDASVAEGDLVAAWLGWVEKAVVDAKSVRVLPKIPGLSPTSHLGLLGFPSLTAYAALKGVLELKEGQTIIISGATGAVGNIAVQLAKHVFKAKVIAIAGSTEKCKWLLGVGADVAVNYKDSSFEKALAGSGSIDCFLDLVGGNILDACIPFIKPQGQIAAAGATSSYNDASQSVIKNWWLVITNSLTIKGFSISSYMNLMEETMEVVGGALKDGKLKSEETILRCSFEELPITWMELFSGDNKRTGKLISQVADL</sequence>
<dbReference type="Proteomes" id="UP000772434">
    <property type="component" value="Unassembled WGS sequence"/>
</dbReference>
<keyword evidence="1" id="KW-0560">Oxidoreductase</keyword>
<comment type="caution">
    <text evidence="3">The sequence shown here is derived from an EMBL/GenBank/DDBJ whole genome shotgun (WGS) entry which is preliminary data.</text>
</comment>
<dbReference type="InterPro" id="IPR045010">
    <property type="entry name" value="MDR_fam"/>
</dbReference>
<dbReference type="OrthoDB" id="3509362at2759"/>
<dbReference type="CDD" id="cd05288">
    <property type="entry name" value="PGDH"/>
    <property type="match status" value="1"/>
</dbReference>
<dbReference type="InterPro" id="IPR013149">
    <property type="entry name" value="ADH-like_C"/>
</dbReference>
<protein>
    <submittedName>
        <fullName evidence="3">NAD(P)-binding protein</fullName>
    </submittedName>
</protein>
<dbReference type="SMART" id="SM00829">
    <property type="entry name" value="PKS_ER"/>
    <property type="match status" value="1"/>
</dbReference>
<reference evidence="3" key="1">
    <citation type="submission" date="2020-11" db="EMBL/GenBank/DDBJ databases">
        <authorList>
            <consortium name="DOE Joint Genome Institute"/>
            <person name="Ahrendt S."/>
            <person name="Riley R."/>
            <person name="Andreopoulos W."/>
            <person name="Labutti K."/>
            <person name="Pangilinan J."/>
            <person name="Ruiz-Duenas F.J."/>
            <person name="Barrasa J.M."/>
            <person name="Sanchez-Garcia M."/>
            <person name="Camarero S."/>
            <person name="Miyauchi S."/>
            <person name="Serrano A."/>
            <person name="Linde D."/>
            <person name="Babiker R."/>
            <person name="Drula E."/>
            <person name="Ayuso-Fernandez I."/>
            <person name="Pacheco R."/>
            <person name="Padilla G."/>
            <person name="Ferreira P."/>
            <person name="Barriuso J."/>
            <person name="Kellner H."/>
            <person name="Castanera R."/>
            <person name="Alfaro M."/>
            <person name="Ramirez L."/>
            <person name="Pisabarro A.G."/>
            <person name="Kuo A."/>
            <person name="Tritt A."/>
            <person name="Lipzen A."/>
            <person name="He G."/>
            <person name="Yan M."/>
            <person name="Ng V."/>
            <person name="Cullen D."/>
            <person name="Martin F."/>
            <person name="Rosso M.-N."/>
            <person name="Henrissat B."/>
            <person name="Hibbett D."/>
            <person name="Martinez A.T."/>
            <person name="Grigoriev I.V."/>
        </authorList>
    </citation>
    <scope>NUCLEOTIDE SEQUENCE</scope>
    <source>
        <strain evidence="3">AH 40177</strain>
    </source>
</reference>
<gene>
    <name evidence="3" type="ORF">BDP27DRAFT_1228526</name>
</gene>
<organism evidence="3 4">
    <name type="scientific">Rhodocollybia butyracea</name>
    <dbReference type="NCBI Taxonomy" id="206335"/>
    <lineage>
        <taxon>Eukaryota</taxon>
        <taxon>Fungi</taxon>
        <taxon>Dikarya</taxon>
        <taxon>Basidiomycota</taxon>
        <taxon>Agaricomycotina</taxon>
        <taxon>Agaricomycetes</taxon>
        <taxon>Agaricomycetidae</taxon>
        <taxon>Agaricales</taxon>
        <taxon>Marasmiineae</taxon>
        <taxon>Omphalotaceae</taxon>
        <taxon>Rhodocollybia</taxon>
    </lineage>
</organism>
<name>A0A9P5PKX6_9AGAR</name>
<dbReference type="InterPro" id="IPR041694">
    <property type="entry name" value="ADH_N_2"/>
</dbReference>
<evidence type="ECO:0000313" key="4">
    <source>
        <dbReference type="Proteomes" id="UP000772434"/>
    </source>
</evidence>
<feature type="domain" description="Enoyl reductase (ER)" evidence="2">
    <location>
        <begin position="23"/>
        <end position="333"/>
    </location>
</feature>
<dbReference type="InterPro" id="IPR011032">
    <property type="entry name" value="GroES-like_sf"/>
</dbReference>
<dbReference type="SUPFAM" id="SSF51735">
    <property type="entry name" value="NAD(P)-binding Rossmann-fold domains"/>
    <property type="match status" value="1"/>
</dbReference>
<dbReference type="EMBL" id="JADNRY010000098">
    <property type="protein sequence ID" value="KAF9065768.1"/>
    <property type="molecule type" value="Genomic_DNA"/>
</dbReference>
<dbReference type="Gene3D" id="3.40.50.720">
    <property type="entry name" value="NAD(P)-binding Rossmann-like Domain"/>
    <property type="match status" value="1"/>
</dbReference>
<keyword evidence="4" id="KW-1185">Reference proteome</keyword>
<dbReference type="InterPro" id="IPR020843">
    <property type="entry name" value="ER"/>
</dbReference>
<dbReference type="AlphaFoldDB" id="A0A9P5PKX6"/>
<dbReference type="SUPFAM" id="SSF50129">
    <property type="entry name" value="GroES-like"/>
    <property type="match status" value="1"/>
</dbReference>
<evidence type="ECO:0000256" key="1">
    <source>
        <dbReference type="ARBA" id="ARBA00023002"/>
    </source>
</evidence>
<dbReference type="Pfam" id="PF16884">
    <property type="entry name" value="ADH_N_2"/>
    <property type="match status" value="1"/>
</dbReference>